<dbReference type="SUPFAM" id="SSF90112">
    <property type="entry name" value="Neurotransmitter-gated ion-channel transmembrane pore"/>
    <property type="match status" value="1"/>
</dbReference>
<dbReference type="InterPro" id="IPR036719">
    <property type="entry name" value="Neuro-gated_channel_TM_sf"/>
</dbReference>
<keyword evidence="8" id="KW-1185">Reference proteome</keyword>
<evidence type="ECO:0000256" key="2">
    <source>
        <dbReference type="ARBA" id="ARBA00022692"/>
    </source>
</evidence>
<dbReference type="GO" id="GO:0004888">
    <property type="term" value="F:transmembrane signaling receptor activity"/>
    <property type="evidence" value="ECO:0007669"/>
    <property type="project" value="InterPro"/>
</dbReference>
<dbReference type="InterPro" id="IPR006201">
    <property type="entry name" value="Neur_channel"/>
</dbReference>
<dbReference type="Proteomes" id="UP001497497">
    <property type="component" value="Unassembled WGS sequence"/>
</dbReference>
<dbReference type="Gene3D" id="1.20.58.390">
    <property type="entry name" value="Neurotransmitter-gated ion-channel transmembrane domain"/>
    <property type="match status" value="1"/>
</dbReference>
<dbReference type="InterPro" id="IPR036734">
    <property type="entry name" value="Neur_chan_lig-bd_sf"/>
</dbReference>
<dbReference type="InterPro" id="IPR038050">
    <property type="entry name" value="Neuro_actylchol_rec"/>
</dbReference>
<evidence type="ECO:0000256" key="4">
    <source>
        <dbReference type="ARBA" id="ARBA00023136"/>
    </source>
</evidence>
<sequence length="167" mass="19075">MYFSSSTDPDSGKVVVPETVKLTSDGMINFMMWDIVESFCDFDVKYYPLDTQACTFSVSFFNPSIGLTAAVSYLEQHDYTTEMVRINGEWELLNVTWRKFEAPSLLNIELTIFIRRESLYYILCVLMPMVSTSLLTLIVFWIPPDSGERVSYLVSISSSTTVFLGFI</sequence>
<dbReference type="PANTHER" id="PTHR18945">
    <property type="entry name" value="NEUROTRANSMITTER GATED ION CHANNEL"/>
    <property type="match status" value="1"/>
</dbReference>
<dbReference type="EMBL" id="CAXITT010000046">
    <property type="protein sequence ID" value="CAL1529284.1"/>
    <property type="molecule type" value="Genomic_DNA"/>
</dbReference>
<feature type="domain" description="Neurotransmitter-gated ion-channel ligand-binding" evidence="6">
    <location>
        <begin position="17"/>
        <end position="116"/>
    </location>
</feature>
<dbReference type="InterPro" id="IPR018000">
    <property type="entry name" value="Neurotransmitter_ion_chnl_CS"/>
</dbReference>
<dbReference type="GO" id="GO:0016020">
    <property type="term" value="C:membrane"/>
    <property type="evidence" value="ECO:0007669"/>
    <property type="project" value="UniProtKB-SubCell"/>
</dbReference>
<keyword evidence="3 5" id="KW-1133">Transmembrane helix</keyword>
<dbReference type="Pfam" id="PF02931">
    <property type="entry name" value="Neur_chan_LBD"/>
    <property type="match status" value="1"/>
</dbReference>
<name>A0AAV2H9U4_LYMST</name>
<keyword evidence="4 5" id="KW-0472">Membrane</keyword>
<gene>
    <name evidence="7" type="ORF">GSLYS_00003439001</name>
</gene>
<dbReference type="SUPFAM" id="SSF63712">
    <property type="entry name" value="Nicotinic receptor ligand binding domain-like"/>
    <property type="match status" value="1"/>
</dbReference>
<reference evidence="7 8" key="1">
    <citation type="submission" date="2024-04" db="EMBL/GenBank/DDBJ databases">
        <authorList>
            <consortium name="Genoscope - CEA"/>
            <person name="William W."/>
        </authorList>
    </citation>
    <scope>NUCLEOTIDE SEQUENCE [LARGE SCALE GENOMIC DNA]</scope>
</reference>
<comment type="caution">
    <text evidence="7">The sequence shown here is derived from an EMBL/GenBank/DDBJ whole genome shotgun (WGS) entry which is preliminary data.</text>
</comment>
<evidence type="ECO:0000313" key="8">
    <source>
        <dbReference type="Proteomes" id="UP001497497"/>
    </source>
</evidence>
<evidence type="ECO:0000256" key="3">
    <source>
        <dbReference type="ARBA" id="ARBA00022989"/>
    </source>
</evidence>
<accession>A0AAV2H9U4</accession>
<proteinExistence type="predicted"/>
<keyword evidence="2 5" id="KW-0812">Transmembrane</keyword>
<dbReference type="InterPro" id="IPR006202">
    <property type="entry name" value="Neur_chan_lig-bd"/>
</dbReference>
<feature type="transmembrane region" description="Helical" evidence="5">
    <location>
        <begin position="119"/>
        <end position="143"/>
    </location>
</feature>
<organism evidence="7 8">
    <name type="scientific">Lymnaea stagnalis</name>
    <name type="common">Great pond snail</name>
    <name type="synonym">Helix stagnalis</name>
    <dbReference type="NCBI Taxonomy" id="6523"/>
    <lineage>
        <taxon>Eukaryota</taxon>
        <taxon>Metazoa</taxon>
        <taxon>Spiralia</taxon>
        <taxon>Lophotrochozoa</taxon>
        <taxon>Mollusca</taxon>
        <taxon>Gastropoda</taxon>
        <taxon>Heterobranchia</taxon>
        <taxon>Euthyneura</taxon>
        <taxon>Panpulmonata</taxon>
        <taxon>Hygrophila</taxon>
        <taxon>Lymnaeoidea</taxon>
        <taxon>Lymnaeidae</taxon>
        <taxon>Lymnaea</taxon>
    </lineage>
</organism>
<dbReference type="PROSITE" id="PS00236">
    <property type="entry name" value="NEUROTR_ION_CHANNEL"/>
    <property type="match status" value="1"/>
</dbReference>
<comment type="subcellular location">
    <subcellularLocation>
        <location evidence="1">Membrane</location>
        <topology evidence="1">Multi-pass membrane protein</topology>
    </subcellularLocation>
</comment>
<protein>
    <recommendedName>
        <fullName evidence="6">Neurotransmitter-gated ion-channel ligand-binding domain-containing protein</fullName>
    </recommendedName>
</protein>
<evidence type="ECO:0000256" key="1">
    <source>
        <dbReference type="ARBA" id="ARBA00004141"/>
    </source>
</evidence>
<evidence type="ECO:0000256" key="5">
    <source>
        <dbReference type="SAM" id="Phobius"/>
    </source>
</evidence>
<evidence type="ECO:0000259" key="6">
    <source>
        <dbReference type="Pfam" id="PF02931"/>
    </source>
</evidence>
<dbReference type="GO" id="GO:0005230">
    <property type="term" value="F:extracellular ligand-gated monoatomic ion channel activity"/>
    <property type="evidence" value="ECO:0007669"/>
    <property type="project" value="InterPro"/>
</dbReference>
<evidence type="ECO:0000313" key="7">
    <source>
        <dbReference type="EMBL" id="CAL1529284.1"/>
    </source>
</evidence>
<dbReference type="Gene3D" id="2.70.170.10">
    <property type="entry name" value="Neurotransmitter-gated ion-channel ligand-binding domain"/>
    <property type="match status" value="1"/>
</dbReference>
<dbReference type="AlphaFoldDB" id="A0AAV2H9U4"/>
<feature type="non-terminal residue" evidence="7">
    <location>
        <position position="167"/>
    </location>
</feature>